<comment type="caution">
    <text evidence="1">The sequence shown here is derived from an EMBL/GenBank/DDBJ whole genome shotgun (WGS) entry which is preliminary data.</text>
</comment>
<protein>
    <submittedName>
        <fullName evidence="1">Uncharacterized protein</fullName>
    </submittedName>
</protein>
<reference evidence="1 2" key="1">
    <citation type="submission" date="2018-11" db="EMBL/GenBank/DDBJ databases">
        <authorList>
            <person name="Zhou Z."/>
            <person name="Wang G."/>
        </authorList>
    </citation>
    <scope>NUCLEOTIDE SEQUENCE [LARGE SCALE GENOMIC DNA]</scope>
    <source>
        <strain evidence="1 2">KCTC42998</strain>
    </source>
</reference>
<organism evidence="1 2">
    <name type="scientific">Larkinella knui</name>
    <dbReference type="NCBI Taxonomy" id="2025310"/>
    <lineage>
        <taxon>Bacteria</taxon>
        <taxon>Pseudomonadati</taxon>
        <taxon>Bacteroidota</taxon>
        <taxon>Cytophagia</taxon>
        <taxon>Cytophagales</taxon>
        <taxon>Spirosomataceae</taxon>
        <taxon>Larkinella</taxon>
    </lineage>
</organism>
<dbReference type="EMBL" id="RQJP01000003">
    <property type="protein sequence ID" value="RRB13422.1"/>
    <property type="molecule type" value="Genomic_DNA"/>
</dbReference>
<keyword evidence="2" id="KW-1185">Reference proteome</keyword>
<name>A0A3P1CJA1_9BACT</name>
<dbReference type="Proteomes" id="UP000274271">
    <property type="component" value="Unassembled WGS sequence"/>
</dbReference>
<evidence type="ECO:0000313" key="2">
    <source>
        <dbReference type="Proteomes" id="UP000274271"/>
    </source>
</evidence>
<proteinExistence type="predicted"/>
<dbReference type="AlphaFoldDB" id="A0A3P1CJA1"/>
<accession>A0A3P1CJA1</accession>
<gene>
    <name evidence="1" type="ORF">EHT87_14190</name>
</gene>
<sequence length="70" mass="7844">MPEEFGNGSPLGPGKVMLVFENGEPEDPIETKVYCNLTGIRSLADDYLEEAILEAFRKHSYKLTDLINNL</sequence>
<evidence type="ECO:0000313" key="1">
    <source>
        <dbReference type="EMBL" id="RRB13422.1"/>
    </source>
</evidence>